<keyword evidence="3" id="KW-1185">Reference proteome</keyword>
<organism evidence="2 3">
    <name type="scientific">Flavobacterium humi</name>
    <dbReference type="NCBI Taxonomy" id="2562683"/>
    <lineage>
        <taxon>Bacteria</taxon>
        <taxon>Pseudomonadati</taxon>
        <taxon>Bacteroidota</taxon>
        <taxon>Flavobacteriia</taxon>
        <taxon>Flavobacteriales</taxon>
        <taxon>Flavobacteriaceae</taxon>
        <taxon>Flavobacterium</taxon>
    </lineage>
</organism>
<dbReference type="EMBL" id="SRLH01000006">
    <property type="protein sequence ID" value="TGD57434.1"/>
    <property type="molecule type" value="Genomic_DNA"/>
</dbReference>
<dbReference type="Gene3D" id="3.10.180.10">
    <property type="entry name" value="2,3-Dihydroxybiphenyl 1,2-Dioxygenase, domain 1"/>
    <property type="match status" value="1"/>
</dbReference>
<dbReference type="AlphaFoldDB" id="A0A4Z0L5C0"/>
<sequence>MMARFQPIRPMIWTNELDETIGFYVTVLGFTCEEYNTEWGWAALQKDKAEIMLAKPNEHTPFEKPMFTGSFYINVDDVDALWNILKDKCRICYEIGDFEWQMREFAVYDNNGYLLQFGQEISK</sequence>
<evidence type="ECO:0000313" key="2">
    <source>
        <dbReference type="EMBL" id="TGD57434.1"/>
    </source>
</evidence>
<dbReference type="InterPro" id="IPR004360">
    <property type="entry name" value="Glyas_Fos-R_dOase_dom"/>
</dbReference>
<gene>
    <name evidence="2" type="ORF">E4635_12510</name>
</gene>
<dbReference type="Proteomes" id="UP000297407">
    <property type="component" value="Unassembled WGS sequence"/>
</dbReference>
<dbReference type="PROSITE" id="PS51819">
    <property type="entry name" value="VOC"/>
    <property type="match status" value="1"/>
</dbReference>
<name>A0A4Z0L5C0_9FLAO</name>
<dbReference type="OrthoDB" id="66829at2"/>
<protein>
    <submittedName>
        <fullName evidence="2">Bleomycin resistance family protein</fullName>
    </submittedName>
</protein>
<evidence type="ECO:0000313" key="3">
    <source>
        <dbReference type="Proteomes" id="UP000297407"/>
    </source>
</evidence>
<reference evidence="2 3" key="1">
    <citation type="submission" date="2019-04" db="EMBL/GenBank/DDBJ databases">
        <title>Flavobacterium sp. strain DS2-A Genome sequencing and assembly.</title>
        <authorList>
            <person name="Kim I."/>
        </authorList>
    </citation>
    <scope>NUCLEOTIDE SEQUENCE [LARGE SCALE GENOMIC DNA]</scope>
    <source>
        <strain evidence="2 3">DS2-A</strain>
    </source>
</reference>
<accession>A0A4Z0L5C0</accession>
<feature type="domain" description="VOC" evidence="1">
    <location>
        <begin position="4"/>
        <end position="120"/>
    </location>
</feature>
<dbReference type="Pfam" id="PF00903">
    <property type="entry name" value="Glyoxalase"/>
    <property type="match status" value="1"/>
</dbReference>
<evidence type="ECO:0000259" key="1">
    <source>
        <dbReference type="PROSITE" id="PS51819"/>
    </source>
</evidence>
<dbReference type="InterPro" id="IPR029068">
    <property type="entry name" value="Glyas_Bleomycin-R_OHBP_Dase"/>
</dbReference>
<comment type="caution">
    <text evidence="2">The sequence shown here is derived from an EMBL/GenBank/DDBJ whole genome shotgun (WGS) entry which is preliminary data.</text>
</comment>
<dbReference type="InterPro" id="IPR037523">
    <property type="entry name" value="VOC_core"/>
</dbReference>
<proteinExistence type="predicted"/>
<dbReference type="SUPFAM" id="SSF54593">
    <property type="entry name" value="Glyoxalase/Bleomycin resistance protein/Dihydroxybiphenyl dioxygenase"/>
    <property type="match status" value="1"/>
</dbReference>